<dbReference type="EC" id="2.8.1.13" evidence="9"/>
<keyword evidence="3 9" id="KW-0819">tRNA processing</keyword>
<comment type="catalytic activity">
    <reaction evidence="8 9">
        <text>S-sulfanyl-L-cysteinyl-[protein] + uridine(34) in tRNA + AH2 + ATP = 2-thiouridine(34) in tRNA + L-cysteinyl-[protein] + A + AMP + diphosphate + H(+)</text>
        <dbReference type="Rhea" id="RHEA:47032"/>
        <dbReference type="Rhea" id="RHEA-COMP:10131"/>
        <dbReference type="Rhea" id="RHEA-COMP:11726"/>
        <dbReference type="Rhea" id="RHEA-COMP:11727"/>
        <dbReference type="Rhea" id="RHEA-COMP:11728"/>
        <dbReference type="ChEBI" id="CHEBI:13193"/>
        <dbReference type="ChEBI" id="CHEBI:15378"/>
        <dbReference type="ChEBI" id="CHEBI:17499"/>
        <dbReference type="ChEBI" id="CHEBI:29950"/>
        <dbReference type="ChEBI" id="CHEBI:30616"/>
        <dbReference type="ChEBI" id="CHEBI:33019"/>
        <dbReference type="ChEBI" id="CHEBI:61963"/>
        <dbReference type="ChEBI" id="CHEBI:65315"/>
        <dbReference type="ChEBI" id="CHEBI:87170"/>
        <dbReference type="ChEBI" id="CHEBI:456215"/>
        <dbReference type="EC" id="2.8.1.13"/>
    </reaction>
</comment>
<keyword evidence="2 9" id="KW-0808">Transferase</keyword>
<dbReference type="GO" id="GO:0005737">
    <property type="term" value="C:cytoplasm"/>
    <property type="evidence" value="ECO:0007669"/>
    <property type="project" value="UniProtKB-SubCell"/>
</dbReference>
<name>A0A5M7AYA2_9FLAO</name>
<dbReference type="Gene3D" id="3.40.50.620">
    <property type="entry name" value="HUPs"/>
    <property type="match status" value="1"/>
</dbReference>
<dbReference type="Pfam" id="PF20258">
    <property type="entry name" value="tRNA_Me_trans_C"/>
    <property type="match status" value="1"/>
</dbReference>
<evidence type="ECO:0000256" key="4">
    <source>
        <dbReference type="ARBA" id="ARBA00022741"/>
    </source>
</evidence>
<reference evidence="13 14" key="2">
    <citation type="submission" date="2019-07" db="EMBL/GenBank/DDBJ databases">
        <title>Algibacter marinivivus sp. nov., isolated from the surface of a marine red alga.</title>
        <authorList>
            <person name="Zhong X."/>
            <person name="Xu W."/>
            <person name="Zhang Y."/>
            <person name="Zhang Q."/>
            <person name="Du Z."/>
        </authorList>
    </citation>
    <scope>NUCLEOTIDE SEQUENCE [LARGE SCALE GENOMIC DNA]</scope>
    <source>
        <strain evidence="13 14">RU-4-M-4</strain>
    </source>
</reference>
<dbReference type="InterPro" id="IPR046885">
    <property type="entry name" value="MnmA-like_C"/>
</dbReference>
<feature type="region of interest" description="Interaction with target base in tRNA" evidence="9">
    <location>
        <begin position="95"/>
        <end position="97"/>
    </location>
</feature>
<feature type="site" description="Interaction with tRNA" evidence="9">
    <location>
        <position position="125"/>
    </location>
</feature>
<sequence>MKRVIIGLSGGVDSSVAAYLLQQQGYEVIGLFMKNWHDDSVTISNECPWLDDSNDAMLVAEKLGIPFQTVDLSEQYKERIVDYMFHEYEKGRTPNPDVLCNREIKFDVFMKIALDLGADYVATGHYCRKGTIQKDGKEVYQLLAGVDGNKDQSYFLCQLSQEQLSKALFPIGELTKPEVRKIATELDLVTAEKKDSQGLCFIGKVKLPDFLQQQLKPKEGVIVEVPKEQAVYSVVKTQFDSEIEKLEYLSRKIDYNINQGKVVGKHQGAHYFTKGQRKGLGVGGTVEPLFVIDTDVEENIIYTGQGKAHPGLYKKALFVSNEELHWIREDLALKLDETMQVKARIRYRQALEDATLHKVDGGLYVEFKEFQSAITEGQFVAWYIEDELIGSGVIS</sequence>
<dbReference type="FunFam" id="3.40.50.620:FF:000115">
    <property type="entry name" value="tRNA-specific 2-thiouridylase MnmA"/>
    <property type="match status" value="1"/>
</dbReference>
<dbReference type="AlphaFoldDB" id="A0A5M7AYA2"/>
<dbReference type="EMBL" id="VWRS01000009">
    <property type="protein sequence ID" value="KAA5822396.1"/>
    <property type="molecule type" value="Genomic_DNA"/>
</dbReference>
<evidence type="ECO:0000256" key="2">
    <source>
        <dbReference type="ARBA" id="ARBA00022679"/>
    </source>
</evidence>
<dbReference type="Gene3D" id="2.30.30.280">
    <property type="entry name" value="Adenine nucleotide alpha hydrolases-like domains"/>
    <property type="match status" value="1"/>
</dbReference>
<evidence type="ECO:0000259" key="10">
    <source>
        <dbReference type="Pfam" id="PF20258"/>
    </source>
</evidence>
<comment type="caution">
    <text evidence="9">Lacks conserved residue(s) required for the propagation of feature annotation.</text>
</comment>
<proteinExistence type="inferred from homology"/>
<dbReference type="NCBIfam" id="NF001138">
    <property type="entry name" value="PRK00143.1"/>
    <property type="match status" value="1"/>
</dbReference>
<evidence type="ECO:0000313" key="12">
    <source>
        <dbReference type="EMBL" id="KAA5822396.1"/>
    </source>
</evidence>
<evidence type="ECO:0000256" key="3">
    <source>
        <dbReference type="ARBA" id="ARBA00022694"/>
    </source>
</evidence>
<dbReference type="GO" id="GO:0103016">
    <property type="term" value="F:tRNA-uridine 2-sulfurtransferase activity"/>
    <property type="evidence" value="ECO:0007669"/>
    <property type="project" value="UniProtKB-EC"/>
</dbReference>
<dbReference type="OrthoDB" id="9800696at2"/>
<reference evidence="12" key="3">
    <citation type="submission" date="2019-09" db="EMBL/GenBank/DDBJ databases">
        <authorList>
            <person name="Zhang D.-C."/>
        </authorList>
    </citation>
    <scope>NUCLEOTIDE SEQUENCE</scope>
    <source>
        <strain evidence="12">RU-4-M-4</strain>
    </source>
</reference>
<reference evidence="12 15" key="1">
    <citation type="journal article" date="2015" name="Int. J. Syst. Evol. Microbiol.">
        <title>Algibacter amylolyticus sp. nov., isolated from intertidal sediment.</title>
        <authorList>
            <person name="Zhang D.C."/>
            <person name="Wu J."/>
            <person name="Neuner K."/>
            <person name="Yao J."/>
            <person name="Margesin R."/>
        </authorList>
    </citation>
    <scope>NUCLEOTIDE SEQUENCE [LARGE SCALE GENOMIC DNA]</scope>
    <source>
        <strain evidence="12 15">RU-4-M-4</strain>
    </source>
</reference>
<evidence type="ECO:0000259" key="11">
    <source>
        <dbReference type="Pfam" id="PF20259"/>
    </source>
</evidence>
<dbReference type="InterPro" id="IPR014729">
    <property type="entry name" value="Rossmann-like_a/b/a_fold"/>
</dbReference>
<evidence type="ECO:0000256" key="7">
    <source>
        <dbReference type="ARBA" id="ARBA00023157"/>
    </source>
</evidence>
<dbReference type="GO" id="GO:0000049">
    <property type="term" value="F:tRNA binding"/>
    <property type="evidence" value="ECO:0007669"/>
    <property type="project" value="UniProtKB-KW"/>
</dbReference>
<feature type="binding site" evidence="9">
    <location>
        <position position="33"/>
    </location>
    <ligand>
        <name>ATP</name>
        <dbReference type="ChEBI" id="CHEBI:30616"/>
    </ligand>
</feature>
<comment type="function">
    <text evidence="9">Catalyzes the 2-thiolation of uridine at the wobble position (U34) of tRNA, leading to the formation of s(2)U34.</text>
</comment>
<dbReference type="InterPro" id="IPR004506">
    <property type="entry name" value="MnmA-like"/>
</dbReference>
<organism evidence="12 15">
    <name type="scientific">Algibacter amylolyticus</name>
    <dbReference type="NCBI Taxonomy" id="1608400"/>
    <lineage>
        <taxon>Bacteria</taxon>
        <taxon>Pseudomonadati</taxon>
        <taxon>Bacteroidota</taxon>
        <taxon>Flavobacteriia</taxon>
        <taxon>Flavobacteriales</taxon>
        <taxon>Flavobacteriaceae</taxon>
        <taxon>Algibacter</taxon>
    </lineage>
</organism>
<feature type="domain" description="tRNA-specific 2-thiouridylase MnmA-like central" evidence="11">
    <location>
        <begin position="255"/>
        <end position="304"/>
    </location>
</feature>
<gene>
    <name evidence="9 12" type="primary">mnmA</name>
    <name evidence="12" type="ORF">F2B50_14710</name>
    <name evidence="13" type="ORF">FPF71_14710</name>
</gene>
<dbReference type="Gene3D" id="2.40.30.10">
    <property type="entry name" value="Translation factors"/>
    <property type="match status" value="1"/>
</dbReference>
<evidence type="ECO:0000256" key="1">
    <source>
        <dbReference type="ARBA" id="ARBA00022555"/>
    </source>
</evidence>
<accession>A0A5M7AYA2</accession>
<evidence type="ECO:0000256" key="8">
    <source>
        <dbReference type="ARBA" id="ARBA00051542"/>
    </source>
</evidence>
<dbReference type="SUPFAM" id="SSF52402">
    <property type="entry name" value="Adenine nucleotide alpha hydrolases-like"/>
    <property type="match status" value="1"/>
</dbReference>
<keyword evidence="5 9" id="KW-0067">ATP-binding</keyword>
<dbReference type="NCBIfam" id="TIGR00420">
    <property type="entry name" value="trmU"/>
    <property type="match status" value="1"/>
</dbReference>
<comment type="similarity">
    <text evidence="9">Belongs to the MnmA/TRMU family.</text>
</comment>
<dbReference type="CDD" id="cd01998">
    <property type="entry name" value="MnmA_TRMU-like"/>
    <property type="match status" value="1"/>
</dbReference>
<feature type="site" description="Interaction with tRNA" evidence="9">
    <location>
        <position position="378"/>
    </location>
</feature>
<keyword evidence="6 9" id="KW-0694">RNA-binding</keyword>
<keyword evidence="14" id="KW-1185">Reference proteome</keyword>
<feature type="domain" description="tRNA-specific 2-thiouridylase MnmA-like C-terminal" evidence="10">
    <location>
        <begin position="322"/>
        <end position="394"/>
    </location>
</feature>
<evidence type="ECO:0000313" key="13">
    <source>
        <dbReference type="EMBL" id="TSJ73546.1"/>
    </source>
</evidence>
<evidence type="ECO:0000256" key="9">
    <source>
        <dbReference type="HAMAP-Rule" id="MF_00144"/>
    </source>
</evidence>
<dbReference type="GO" id="GO:0005524">
    <property type="term" value="F:ATP binding"/>
    <property type="evidence" value="ECO:0007669"/>
    <property type="project" value="UniProtKB-KW"/>
</dbReference>
<protein>
    <recommendedName>
        <fullName evidence="9">tRNA-specific 2-thiouridylase MnmA</fullName>
        <ecNumber evidence="9">2.8.1.13</ecNumber>
    </recommendedName>
</protein>
<dbReference type="Proteomes" id="UP000315145">
    <property type="component" value="Unassembled WGS sequence"/>
</dbReference>
<dbReference type="PANTHER" id="PTHR11933:SF5">
    <property type="entry name" value="MITOCHONDRIAL TRNA-SPECIFIC 2-THIOURIDYLASE 1"/>
    <property type="match status" value="1"/>
</dbReference>
<dbReference type="Proteomes" id="UP000322315">
    <property type="component" value="Unassembled WGS sequence"/>
</dbReference>
<dbReference type="GO" id="GO:0002143">
    <property type="term" value="P:tRNA wobble position uridine thiolation"/>
    <property type="evidence" value="ECO:0007669"/>
    <property type="project" value="TreeGrafter"/>
</dbReference>
<feature type="active site" description="Cysteine persulfide intermediate" evidence="9">
    <location>
        <position position="200"/>
    </location>
</feature>
<feature type="region of interest" description="Interaction with tRNA" evidence="9">
    <location>
        <begin position="150"/>
        <end position="152"/>
    </location>
</feature>
<comment type="subcellular location">
    <subcellularLocation>
        <location evidence="9">Cytoplasm</location>
    </subcellularLocation>
</comment>
<keyword evidence="4 9" id="KW-0547">Nucleotide-binding</keyword>
<keyword evidence="7" id="KW-1015">Disulfide bond</keyword>
<dbReference type="InterPro" id="IPR023382">
    <property type="entry name" value="MnmA-like_central_sf"/>
</dbReference>
<dbReference type="Pfam" id="PF03054">
    <property type="entry name" value="tRNA_Me_trans"/>
    <property type="match status" value="1"/>
</dbReference>
<evidence type="ECO:0000313" key="15">
    <source>
        <dbReference type="Proteomes" id="UP000322315"/>
    </source>
</evidence>
<evidence type="ECO:0000313" key="14">
    <source>
        <dbReference type="Proteomes" id="UP000315145"/>
    </source>
</evidence>
<dbReference type="EMBL" id="VMBF01000009">
    <property type="protein sequence ID" value="TSJ73546.1"/>
    <property type="molecule type" value="Genomic_DNA"/>
</dbReference>
<evidence type="ECO:0000256" key="6">
    <source>
        <dbReference type="ARBA" id="ARBA00022884"/>
    </source>
</evidence>
<feature type="region of interest" description="Interaction with tRNA" evidence="9">
    <location>
        <begin position="346"/>
        <end position="347"/>
    </location>
</feature>
<feature type="binding site" evidence="9">
    <location>
        <position position="124"/>
    </location>
    <ligand>
        <name>ATP</name>
        <dbReference type="ChEBI" id="CHEBI:30616"/>
    </ligand>
</feature>
<dbReference type="Pfam" id="PF20259">
    <property type="entry name" value="tRNA_Me_trans_M"/>
    <property type="match status" value="1"/>
</dbReference>
<keyword evidence="9" id="KW-0963">Cytoplasm</keyword>
<feature type="binding site" evidence="9">
    <location>
        <begin position="7"/>
        <end position="14"/>
    </location>
    <ligand>
        <name>ATP</name>
        <dbReference type="ChEBI" id="CHEBI:30616"/>
    </ligand>
</feature>
<dbReference type="HAMAP" id="MF_00144">
    <property type="entry name" value="tRNA_thiouridyl_MnmA"/>
    <property type="match status" value="1"/>
</dbReference>
<feature type="active site" description="Nucleophile" evidence="9">
    <location>
        <position position="100"/>
    </location>
</feature>
<dbReference type="RefSeq" id="WP_144117635.1">
    <property type="nucleotide sequence ID" value="NZ_JACHGE010000007.1"/>
</dbReference>
<dbReference type="InterPro" id="IPR046884">
    <property type="entry name" value="MnmA-like_central"/>
</dbReference>
<evidence type="ECO:0000256" key="5">
    <source>
        <dbReference type="ARBA" id="ARBA00022840"/>
    </source>
</evidence>
<comment type="caution">
    <text evidence="12">The sequence shown here is derived from an EMBL/GenBank/DDBJ whole genome shotgun (WGS) entry which is preliminary data.</text>
</comment>
<keyword evidence="1 9" id="KW-0820">tRNA-binding</keyword>
<dbReference type="PANTHER" id="PTHR11933">
    <property type="entry name" value="TRNA 5-METHYLAMINOMETHYL-2-THIOURIDYLATE -METHYLTRANSFERASE"/>
    <property type="match status" value="1"/>
</dbReference>